<evidence type="ECO:0000256" key="1">
    <source>
        <dbReference type="SAM" id="MobiDB-lite"/>
    </source>
</evidence>
<dbReference type="SUPFAM" id="SSF53098">
    <property type="entry name" value="Ribonuclease H-like"/>
    <property type="match status" value="1"/>
</dbReference>
<accession>A0A1Q9EB96</accession>
<reference evidence="3 4" key="1">
    <citation type="submission" date="2016-02" db="EMBL/GenBank/DDBJ databases">
        <title>Genome analysis of coral dinoflagellate symbionts highlights evolutionary adaptations to a symbiotic lifestyle.</title>
        <authorList>
            <person name="Aranda M."/>
            <person name="Li Y."/>
            <person name="Liew Y.J."/>
            <person name="Baumgarten S."/>
            <person name="Simakov O."/>
            <person name="Wilson M."/>
            <person name="Piel J."/>
            <person name="Ashoor H."/>
            <person name="Bougouffa S."/>
            <person name="Bajic V.B."/>
            <person name="Ryu T."/>
            <person name="Ravasi T."/>
            <person name="Bayer T."/>
            <person name="Micklem G."/>
            <person name="Kim H."/>
            <person name="Bhak J."/>
            <person name="Lajeunesse T.C."/>
            <person name="Voolstra C.R."/>
        </authorList>
    </citation>
    <scope>NUCLEOTIDE SEQUENCE [LARGE SCALE GENOMIC DNA]</scope>
    <source>
        <strain evidence="3 4">CCMP2467</strain>
    </source>
</reference>
<feature type="region of interest" description="Disordered" evidence="1">
    <location>
        <begin position="46"/>
        <end position="72"/>
    </location>
</feature>
<feature type="compositionally biased region" description="Polar residues" evidence="1">
    <location>
        <begin position="8"/>
        <end position="21"/>
    </location>
</feature>
<evidence type="ECO:0000313" key="4">
    <source>
        <dbReference type="Proteomes" id="UP000186817"/>
    </source>
</evidence>
<comment type="caution">
    <text evidence="3">The sequence shown here is derived from an EMBL/GenBank/DDBJ whole genome shotgun (WGS) entry which is preliminary data.</text>
</comment>
<protein>
    <submittedName>
        <fullName evidence="3">Copia protein</fullName>
    </submittedName>
</protein>
<dbReference type="OrthoDB" id="425434at2759"/>
<keyword evidence="4" id="KW-1185">Reference proteome</keyword>
<feature type="domain" description="Reverse transcriptase Ty1/copia-type" evidence="2">
    <location>
        <begin position="1529"/>
        <end position="1784"/>
    </location>
</feature>
<name>A0A1Q9EB96_SYMMI</name>
<evidence type="ECO:0000259" key="2">
    <source>
        <dbReference type="Pfam" id="PF07727"/>
    </source>
</evidence>
<dbReference type="InterPro" id="IPR036397">
    <property type="entry name" value="RNaseH_sf"/>
</dbReference>
<dbReference type="Proteomes" id="UP000186817">
    <property type="component" value="Unassembled WGS sequence"/>
</dbReference>
<feature type="region of interest" description="Disordered" evidence="1">
    <location>
        <begin position="1"/>
        <end position="21"/>
    </location>
</feature>
<gene>
    <name evidence="3" type="primary">GIP</name>
    <name evidence="3" type="ORF">AK812_SmicGene12248</name>
</gene>
<sequence>MNDGPSVPTMSSTAQQWLGTPNNSQDAIHLIAGGVAQLQAAMLKQMSTDKTGERTPETVKPGTTVLPTLPPVRSESSSVDLLDWMELIEAPMCDLSDGSATWWKQVRSKAASAYDKWVVSGPIERLSITPEGTNDLEEGRWSRVNSRAASMVLTALDESIRSELVSRRMTGSVTAIVFRLLTLYQPGGEEEKYRTLQQLQSPPKETDPAKAVESLRAWNRWLRRCQELNIQAPGPSLQVRALNSVVKGVLEKNSEACFRTNLVRNTSSTSTPAVAASKTVRIDDNPEVEHLPARGSGAASSEALDLKEVLADVGKVLKAMSTTTLKKFTVDEAAAEAQQRGLMATEEEIPHKVTKSAVMEQGENEEGTGLLDSGASHSLRPAKWSEYQKGQPVKVTLAGEDVKLLMQNDYGTILVQEEQSAIQPIVPLGAVIQELGYTLNWSPKALKLTHPSKKSIKVKIRNHCPEVAACDALGLIRDLECAQVNALNERVASLKARLEVIKKEEKRDWLELLREFSTTGTKTLLLKAILTSPITRDLPAEVQTKLVQDFDLDGGESYLKALPLSRRKRKALAASRSWVVHLFSGVDNYKNDPFEAIPTAGKVVLEIDKDASRLWDLNRRDGVYQLLLWAACTGRIADIVSSPPHRSWPTSQTPRNGPEAYVMRTSDEPYGIKDLAAFQRQRVDEETSYVAKQLMVWMLAQMCGKRHVGFFLGTPASQQRLSERRDEGVSVWSTEMWKNFGSISGIKEFSFYMGAFGHRARCPTTIATTYPSVNQIDYNQGVPDDSVPATLLSDKELRKWPRSFKEFVAEAIKDYHTGSWKDEEEMISAGVKMSKLTKEQREAWHRHLFNDHQPYRADCAVCINAQATGYQHRCPREYMSEKAAAELDKDLYVPDEASEHGDEEFLDGIGGGREAGDVEGLELSEEEGEEVPLGPETMDEAVEGLAQQEEWATIYVTRPLRGRTNHYVVQAAKEILLQLRQSGLHVGMVHTDRAREFKAKAFKDWTVDSQLRHTKTAGADPAGNSSAELGIKWAKARVRTLLTASGAPQRDWPMAIQHAASDTWARTFPDSPWTSPPATAFGNEVWFRSKAYQGKREKKHEAAGSRWKKGWYRGPAVDVKRGHLIVREDGGLTVAKSVKFGVFEPNKDLKGILSPAVAEGLPEEEEIREEPPTRLELKEEIEFRARKLLEEENFNLEEVVNLYKLLELRGDSDTRLGRKTKITSWYTGAFVHGGVAGVRANLKEFPHTTVYLVKVAKHYCGEVNFSALGIAKNAQLGLHRDSHNYSLSKNYVIPLVDVEGGSLWVQDDEVEEDSAVYKALNNGKVVRGKCLEFKKGFPMEFSPQKWHEVQPWVGERLVLLMYTPRATKLSTESVEALQEVGFGIDPLSLVHAEEDLQDEDETREPLQDDHAAMVKMLHVSPDHEEENHVFVEIEEDEVFQQKGISNPARHLQQASHQGCWDTTARKVIKKAEVQYTAGIEDLLNNLKNDGKSLEVTHNVSLQDVRKNIDAWKESALKEFTNLTKVKQAFRVVKRSELPSNCRIVPCKGVYTVKPDKSELGYRRKTRFVACGNHVPEGEGDFDLFATGVDATSLRTMLAVNARKPWRIGTTDVRQAFVLAKWRGDPVAMEPPGIALELGLAAPGDMWYVEQAIYGLRESPALWSQFRDEQMRMARWTMEVEGEKVTMMIQQLVTDNQIWKIVRESQPQGEVYGYIMVYIDDLLIHAQEQAMHGFFQWVSAKWEVDALDVLDYDHPIRFLGMELHRVKNGFELSQEGFIGEILRAHHHKGGRSCSQGPKETLLLSDEEEQALIQAEPAQRDPQDPAVKEAQRRVGELLWLMGRTRPDIQHTVSIMAARLLRCPEMVNKIGERLLDYLNETKHYRLAFTQNEEDIVDGLDIFTDSSLAPSGGRSQGAAAVFYGNNPLVWRSGRQQLTTLSTAESELVESVEGTLLGLSTRDLLTELLGEPRSMSYKQKFHGT</sequence>
<evidence type="ECO:0000313" key="3">
    <source>
        <dbReference type="EMBL" id="OLQ04673.1"/>
    </source>
</evidence>
<proteinExistence type="predicted"/>
<dbReference type="InterPro" id="IPR012337">
    <property type="entry name" value="RNaseH-like_sf"/>
</dbReference>
<dbReference type="GO" id="GO:0003676">
    <property type="term" value="F:nucleic acid binding"/>
    <property type="evidence" value="ECO:0007669"/>
    <property type="project" value="InterPro"/>
</dbReference>
<organism evidence="3 4">
    <name type="scientific">Symbiodinium microadriaticum</name>
    <name type="common">Dinoflagellate</name>
    <name type="synonym">Zooxanthella microadriatica</name>
    <dbReference type="NCBI Taxonomy" id="2951"/>
    <lineage>
        <taxon>Eukaryota</taxon>
        <taxon>Sar</taxon>
        <taxon>Alveolata</taxon>
        <taxon>Dinophyceae</taxon>
        <taxon>Suessiales</taxon>
        <taxon>Symbiodiniaceae</taxon>
        <taxon>Symbiodinium</taxon>
    </lineage>
</organism>
<dbReference type="EMBL" id="LSRX01000204">
    <property type="protein sequence ID" value="OLQ04673.1"/>
    <property type="molecule type" value="Genomic_DNA"/>
</dbReference>
<dbReference type="Gene3D" id="3.30.420.10">
    <property type="entry name" value="Ribonuclease H-like superfamily/Ribonuclease H"/>
    <property type="match status" value="1"/>
</dbReference>
<dbReference type="Pfam" id="PF07727">
    <property type="entry name" value="RVT_2"/>
    <property type="match status" value="1"/>
</dbReference>
<feature type="compositionally biased region" description="Low complexity" evidence="1">
    <location>
        <begin position="58"/>
        <end position="67"/>
    </location>
</feature>
<dbReference type="InterPro" id="IPR013103">
    <property type="entry name" value="RVT_2"/>
</dbReference>